<keyword evidence="6" id="KW-1185">Reference proteome</keyword>
<dbReference type="PANTHER" id="PTHR24346">
    <property type="entry name" value="MAP/MICROTUBULE AFFINITY-REGULATING KINASE"/>
    <property type="match status" value="1"/>
</dbReference>
<gene>
    <name evidence="5" type="ORF">FOL47_004783</name>
</gene>
<dbReference type="SUPFAM" id="SSF54928">
    <property type="entry name" value="RNA-binding domain, RBD"/>
    <property type="match status" value="1"/>
</dbReference>
<evidence type="ECO:0000313" key="5">
    <source>
        <dbReference type="EMBL" id="KAF4665140.1"/>
    </source>
</evidence>
<dbReference type="InterPro" id="IPR000719">
    <property type="entry name" value="Prot_kinase_dom"/>
</dbReference>
<dbReference type="SMART" id="SM00220">
    <property type="entry name" value="S_TKc"/>
    <property type="match status" value="1"/>
</dbReference>
<protein>
    <recommendedName>
        <fullName evidence="4">Protein kinase domain-containing protein</fullName>
    </recommendedName>
</protein>
<dbReference type="CDD" id="cd00180">
    <property type="entry name" value="PKc"/>
    <property type="match status" value="1"/>
</dbReference>
<dbReference type="InterPro" id="IPR035979">
    <property type="entry name" value="RBD_domain_sf"/>
</dbReference>
<dbReference type="GO" id="GO:0004674">
    <property type="term" value="F:protein serine/threonine kinase activity"/>
    <property type="evidence" value="ECO:0007669"/>
    <property type="project" value="TreeGrafter"/>
</dbReference>
<feature type="compositionally biased region" description="Low complexity" evidence="3">
    <location>
        <begin position="289"/>
        <end position="301"/>
    </location>
</feature>
<keyword evidence="2" id="KW-0067">ATP-binding</keyword>
<dbReference type="GO" id="GO:0003676">
    <property type="term" value="F:nucleic acid binding"/>
    <property type="evidence" value="ECO:0007669"/>
    <property type="project" value="InterPro"/>
</dbReference>
<reference evidence="5 6" key="1">
    <citation type="submission" date="2020-04" db="EMBL/GenBank/DDBJ databases">
        <title>Perkinsus chesapeaki whole genome sequence.</title>
        <authorList>
            <person name="Bogema D.R."/>
        </authorList>
    </citation>
    <scope>NUCLEOTIDE SEQUENCE [LARGE SCALE GENOMIC DNA]</scope>
    <source>
        <strain evidence="5">ATCC PRA-425</strain>
    </source>
</reference>
<dbReference type="InterPro" id="IPR011009">
    <property type="entry name" value="Kinase-like_dom_sf"/>
</dbReference>
<proteinExistence type="predicted"/>
<evidence type="ECO:0000256" key="2">
    <source>
        <dbReference type="ARBA" id="ARBA00022840"/>
    </source>
</evidence>
<feature type="compositionally biased region" description="Polar residues" evidence="3">
    <location>
        <begin position="1"/>
        <end position="11"/>
    </location>
</feature>
<dbReference type="PANTHER" id="PTHR24346:SF110">
    <property type="entry name" value="NON-SPECIFIC SERINE_THREONINE PROTEIN KINASE"/>
    <property type="match status" value="1"/>
</dbReference>
<dbReference type="GO" id="GO:0005524">
    <property type="term" value="F:ATP binding"/>
    <property type="evidence" value="ECO:0007669"/>
    <property type="project" value="UniProtKB-KW"/>
</dbReference>
<dbReference type="EMBL" id="JAAPAO010000270">
    <property type="protein sequence ID" value="KAF4665140.1"/>
    <property type="molecule type" value="Genomic_DNA"/>
</dbReference>
<feature type="compositionally biased region" description="Polar residues" evidence="3">
    <location>
        <begin position="30"/>
        <end position="46"/>
    </location>
</feature>
<keyword evidence="1" id="KW-0547">Nucleotide-binding</keyword>
<evidence type="ECO:0000256" key="3">
    <source>
        <dbReference type="SAM" id="MobiDB-lite"/>
    </source>
</evidence>
<dbReference type="Pfam" id="PF00069">
    <property type="entry name" value="Pkinase"/>
    <property type="match status" value="1"/>
</dbReference>
<feature type="region of interest" description="Disordered" evidence="3">
    <location>
        <begin position="1"/>
        <end position="75"/>
    </location>
</feature>
<name>A0A7J6M1T3_PERCH</name>
<feature type="domain" description="Protein kinase" evidence="4">
    <location>
        <begin position="515"/>
        <end position="728"/>
    </location>
</feature>
<organism evidence="5 6">
    <name type="scientific">Perkinsus chesapeaki</name>
    <name type="common">Clam parasite</name>
    <name type="synonym">Perkinsus andrewsi</name>
    <dbReference type="NCBI Taxonomy" id="330153"/>
    <lineage>
        <taxon>Eukaryota</taxon>
        <taxon>Sar</taxon>
        <taxon>Alveolata</taxon>
        <taxon>Perkinsozoa</taxon>
        <taxon>Perkinsea</taxon>
        <taxon>Perkinsida</taxon>
        <taxon>Perkinsidae</taxon>
        <taxon>Perkinsus</taxon>
    </lineage>
</organism>
<feature type="region of interest" description="Disordered" evidence="3">
    <location>
        <begin position="96"/>
        <end position="131"/>
    </location>
</feature>
<dbReference type="SUPFAM" id="SSF56112">
    <property type="entry name" value="Protein kinase-like (PK-like)"/>
    <property type="match status" value="1"/>
</dbReference>
<dbReference type="Gene3D" id="1.10.510.10">
    <property type="entry name" value="Transferase(Phosphotransferase) domain 1"/>
    <property type="match status" value="1"/>
</dbReference>
<dbReference type="Proteomes" id="UP000591131">
    <property type="component" value="Unassembled WGS sequence"/>
</dbReference>
<evidence type="ECO:0000313" key="6">
    <source>
        <dbReference type="Proteomes" id="UP000591131"/>
    </source>
</evidence>
<dbReference type="PROSITE" id="PS00108">
    <property type="entry name" value="PROTEIN_KINASE_ST"/>
    <property type="match status" value="1"/>
</dbReference>
<evidence type="ECO:0000256" key="1">
    <source>
        <dbReference type="ARBA" id="ARBA00022741"/>
    </source>
</evidence>
<dbReference type="InterPro" id="IPR008271">
    <property type="entry name" value="Ser/Thr_kinase_AS"/>
</dbReference>
<dbReference type="AlphaFoldDB" id="A0A7J6M1T3"/>
<dbReference type="Gene3D" id="3.30.70.330">
    <property type="match status" value="1"/>
</dbReference>
<dbReference type="GO" id="GO:0005737">
    <property type="term" value="C:cytoplasm"/>
    <property type="evidence" value="ECO:0007669"/>
    <property type="project" value="TreeGrafter"/>
</dbReference>
<dbReference type="GO" id="GO:0035556">
    <property type="term" value="P:intracellular signal transduction"/>
    <property type="evidence" value="ECO:0007669"/>
    <property type="project" value="TreeGrafter"/>
</dbReference>
<accession>A0A7J6M1T3</accession>
<sequence length="728" mass="80450">MYGTNNNSAYVQQQQQQQSGESRLPLGSCENRQVSPQPSTPMSQPGTPIGYYQSIYQPIPPGTPQMAPQSPAASVRSVGSFAPIGYPQSYGPAIQSPAYTGVNQPYPSPPSQPAPGSYPSQQQPQQQQPQNVGEYRAMYAQLPYGAIPQQQQQQQQPQQNYGYPSPSPVAAAAAYYGAYLANPAMMRGGGGSPTSSVCSFSSDGGVPQSPMMNSMQMSPMNIAPPMLLQRDTSGGMIMPPVGYFLRDAGNVDPDNLCYADIRHNKPGPPSTGESARYGEGEQEMSYGNMDQRQQQQQQQQRGGDGRRMGGAPNYSTPARQQRQQQQQREDGYHRGGGNNRHHSHHKTEQQLQQQQQQPQQQQVAHEGPGKTLRTLLQELDTEDESCIFIVRRIHKFGFKSPVFLREYFEEYGEVRKVLVAHSRQVQPGPNDTTRTRSRPASLGFVLMADPESVQRILADGPVHMVADVEITVHPFENRHPEKESQDGFTDDDTGSRLVVGEIRDTLCMAIEITLQGKAIKLGSWVISCVSPANAVSLARRLLSRGAMLTDSKGTNCTNIFGTKTHLTKRPYKIERLRREVGIHAKLSRELPNHIVTFVSVHRLPTEGFGIFTKFMPHGDLHSFMLKHPSGLPRPSVVHLLRSLLEAVNHIHCFGIVHRDIKPENLLLKSVHPYPLVVLCDFGFSFILGDRESSIERCGTVGYAAPETFQGTRDIDWPKADAFACGSVL</sequence>
<dbReference type="PROSITE" id="PS50011">
    <property type="entry name" value="PROTEIN_KINASE_DOM"/>
    <property type="match status" value="1"/>
</dbReference>
<feature type="compositionally biased region" description="Low complexity" evidence="3">
    <location>
        <begin position="349"/>
        <end position="362"/>
    </location>
</feature>
<feature type="compositionally biased region" description="Low complexity" evidence="3">
    <location>
        <begin position="114"/>
        <end position="130"/>
    </location>
</feature>
<dbReference type="OrthoDB" id="438258at2759"/>
<feature type="region of interest" description="Disordered" evidence="3">
    <location>
        <begin position="285"/>
        <end position="366"/>
    </location>
</feature>
<comment type="caution">
    <text evidence="5">The sequence shown here is derived from an EMBL/GenBank/DDBJ whole genome shotgun (WGS) entry which is preliminary data.</text>
</comment>
<evidence type="ECO:0000259" key="4">
    <source>
        <dbReference type="PROSITE" id="PS50011"/>
    </source>
</evidence>
<dbReference type="InterPro" id="IPR012677">
    <property type="entry name" value="Nucleotide-bd_a/b_plait_sf"/>
</dbReference>